<sequence>MSPIRPKSQILALADDLATAETVDKMLGFTTHKTKTSKFQFTTKREKDTLNTLMDIYKKSLEDNSYRYERNSRFKNQKNDVKIVATQSISRGKVIYTLCGMTAPIKPEDIKIGDNDFSILTSSRNKKDLLFLGPAAYINHCCSNNTEWVAGRGEGVWCAKAIQHIHIGTEITTNHGDYYFGKNQKYCECGCHPDSQACTVQGMLHHTYCIYKEFLKNVFGYHDIVTAVFQNIVFHILGI</sequence>
<feature type="domain" description="SET" evidence="1">
    <location>
        <begin position="79"/>
        <end position="176"/>
    </location>
</feature>
<dbReference type="EMBL" id="GGMR01020249">
    <property type="protein sequence ID" value="MBY32868.1"/>
    <property type="molecule type" value="Transcribed_RNA"/>
</dbReference>
<dbReference type="SUPFAM" id="SSF82199">
    <property type="entry name" value="SET domain"/>
    <property type="match status" value="1"/>
</dbReference>
<dbReference type="Gene3D" id="2.170.270.10">
    <property type="entry name" value="SET domain"/>
    <property type="match status" value="1"/>
</dbReference>
<dbReference type="AlphaFoldDB" id="A0A2S2PU47"/>
<dbReference type="PANTHER" id="PTHR12977">
    <property type="entry name" value="SUPPRESSOR OF VARIEGATION 4-20-RELATED"/>
    <property type="match status" value="1"/>
</dbReference>
<name>A0A2S2PU47_SCHGA</name>
<evidence type="ECO:0000313" key="2">
    <source>
        <dbReference type="EMBL" id="MBY32868.1"/>
    </source>
</evidence>
<dbReference type="Pfam" id="PF00856">
    <property type="entry name" value="SET"/>
    <property type="match status" value="1"/>
</dbReference>
<dbReference type="InterPro" id="IPR001214">
    <property type="entry name" value="SET_dom"/>
</dbReference>
<keyword evidence="2" id="KW-0489">Methyltransferase</keyword>
<proteinExistence type="predicted"/>
<keyword evidence="2" id="KW-0808">Transferase</keyword>
<evidence type="ECO:0000259" key="1">
    <source>
        <dbReference type="PROSITE" id="PS50280"/>
    </source>
</evidence>
<reference evidence="2" key="1">
    <citation type="submission" date="2018-04" db="EMBL/GenBank/DDBJ databases">
        <title>Transcriptome of Schizaphis graminum biotype I.</title>
        <authorList>
            <person name="Scully E.D."/>
            <person name="Geib S.M."/>
            <person name="Palmer N.A."/>
            <person name="Koch K."/>
            <person name="Bradshaw J."/>
            <person name="Heng-Moss T."/>
            <person name="Sarath G."/>
        </authorList>
    </citation>
    <scope>NUCLEOTIDE SEQUENCE</scope>
</reference>
<dbReference type="InterPro" id="IPR046341">
    <property type="entry name" value="SET_dom_sf"/>
</dbReference>
<dbReference type="GO" id="GO:0042799">
    <property type="term" value="F:histone H4K20 methyltransferase activity"/>
    <property type="evidence" value="ECO:0007669"/>
    <property type="project" value="TreeGrafter"/>
</dbReference>
<accession>A0A2S2PU47</accession>
<dbReference type="GO" id="GO:0032259">
    <property type="term" value="P:methylation"/>
    <property type="evidence" value="ECO:0007669"/>
    <property type="project" value="UniProtKB-KW"/>
</dbReference>
<protein>
    <submittedName>
        <fullName evidence="2">Histone-lysine N-methyltransferase SUV420H2</fullName>
    </submittedName>
</protein>
<dbReference type="GO" id="GO:0005634">
    <property type="term" value="C:nucleus"/>
    <property type="evidence" value="ECO:0007669"/>
    <property type="project" value="TreeGrafter"/>
</dbReference>
<dbReference type="InterPro" id="IPR039977">
    <property type="entry name" value="Suv4-20/Set9"/>
</dbReference>
<dbReference type="PANTHER" id="PTHR12977:SF4">
    <property type="entry name" value="HISTONE-LYSINE N-METHYLTRANSFERASE KMT5B"/>
    <property type="match status" value="1"/>
</dbReference>
<gene>
    <name evidence="2" type="primary">Suv420h2_1</name>
    <name evidence="2" type="ORF">g.93930</name>
</gene>
<dbReference type="PROSITE" id="PS50280">
    <property type="entry name" value="SET"/>
    <property type="match status" value="1"/>
</dbReference>
<organism evidence="2">
    <name type="scientific">Schizaphis graminum</name>
    <name type="common">Green bug aphid</name>
    <dbReference type="NCBI Taxonomy" id="13262"/>
    <lineage>
        <taxon>Eukaryota</taxon>
        <taxon>Metazoa</taxon>
        <taxon>Ecdysozoa</taxon>
        <taxon>Arthropoda</taxon>
        <taxon>Hexapoda</taxon>
        <taxon>Insecta</taxon>
        <taxon>Pterygota</taxon>
        <taxon>Neoptera</taxon>
        <taxon>Paraneoptera</taxon>
        <taxon>Hemiptera</taxon>
        <taxon>Sternorrhyncha</taxon>
        <taxon>Aphidomorpha</taxon>
        <taxon>Aphidoidea</taxon>
        <taxon>Aphididae</taxon>
        <taxon>Aphidini</taxon>
        <taxon>Schizaphis</taxon>
    </lineage>
</organism>